<accession>A0A6J4MNY1</accession>
<reference evidence="1" key="1">
    <citation type="submission" date="2020-02" db="EMBL/GenBank/DDBJ databases">
        <authorList>
            <person name="Meier V. D."/>
        </authorList>
    </citation>
    <scope>NUCLEOTIDE SEQUENCE</scope>
    <source>
        <strain evidence="1">AVDCRST_MAG84</strain>
    </source>
</reference>
<proteinExistence type="predicted"/>
<gene>
    <name evidence="1" type="ORF">AVDCRST_MAG84-3726</name>
</gene>
<feature type="non-terminal residue" evidence="1">
    <location>
        <position position="1"/>
    </location>
</feature>
<protein>
    <submittedName>
        <fullName evidence="1">Transcriptional regulator, GntR family</fullName>
    </submittedName>
</protein>
<name>A0A6J4MNY1_9CYAN</name>
<feature type="non-terminal residue" evidence="1">
    <location>
        <position position="36"/>
    </location>
</feature>
<dbReference type="EMBL" id="CADCTZ010000753">
    <property type="protein sequence ID" value="CAA9364615.1"/>
    <property type="molecule type" value="Genomic_DNA"/>
</dbReference>
<evidence type="ECO:0000313" key="1">
    <source>
        <dbReference type="EMBL" id="CAA9364615.1"/>
    </source>
</evidence>
<organism evidence="1">
    <name type="scientific">uncultured Microcoleus sp</name>
    <dbReference type="NCBI Taxonomy" id="259945"/>
    <lineage>
        <taxon>Bacteria</taxon>
        <taxon>Bacillati</taxon>
        <taxon>Cyanobacteriota</taxon>
        <taxon>Cyanophyceae</taxon>
        <taxon>Oscillatoriophycideae</taxon>
        <taxon>Oscillatoriales</taxon>
        <taxon>Microcoleaceae</taxon>
        <taxon>Microcoleus</taxon>
        <taxon>environmental samples</taxon>
    </lineage>
</organism>
<dbReference type="AlphaFoldDB" id="A0A6J4MNY1"/>
<sequence>WFNFIFKQIAIFQHPPNYSIKSGLRSPRDNFRPGIA</sequence>